<dbReference type="EMBL" id="QXMN01000018">
    <property type="protein sequence ID" value="RIX78873.1"/>
    <property type="molecule type" value="Genomic_DNA"/>
</dbReference>
<organism evidence="2 3">
    <name type="scientific">Acidovorax cavernicola</name>
    <dbReference type="NCBI Taxonomy" id="1675792"/>
    <lineage>
        <taxon>Bacteria</taxon>
        <taxon>Pseudomonadati</taxon>
        <taxon>Pseudomonadota</taxon>
        <taxon>Betaproteobacteria</taxon>
        <taxon>Burkholderiales</taxon>
        <taxon>Comamonadaceae</taxon>
        <taxon>Acidovorax</taxon>
    </lineage>
</organism>
<evidence type="ECO:0000256" key="1">
    <source>
        <dbReference type="SAM" id="Phobius"/>
    </source>
</evidence>
<accession>A0A9X8D464</accession>
<sequence length="70" mass="7789">MASFALSDWRDHTSEALNFLAICLLSESQVNRCLAGHSFKMTTIAASALRLIFGIPIVISFRRLADMFIV</sequence>
<comment type="caution">
    <text evidence="2">The sequence shown here is derived from an EMBL/GenBank/DDBJ whole genome shotgun (WGS) entry which is preliminary data.</text>
</comment>
<dbReference type="AlphaFoldDB" id="A0A9X8D464"/>
<dbReference type="Proteomes" id="UP000265619">
    <property type="component" value="Unassembled WGS sequence"/>
</dbReference>
<feature type="transmembrane region" description="Helical" evidence="1">
    <location>
        <begin position="44"/>
        <end position="65"/>
    </location>
</feature>
<evidence type="ECO:0000313" key="2">
    <source>
        <dbReference type="EMBL" id="RIX78873.1"/>
    </source>
</evidence>
<keyword evidence="1" id="KW-0472">Membrane</keyword>
<reference evidence="2 3" key="1">
    <citation type="submission" date="2018-09" db="EMBL/GenBank/DDBJ databases">
        <title>Acidovorax cavernicola nov. sp. isolated from Gruta de las Maravillas (Aracena, Spain).</title>
        <authorList>
            <person name="Jurado V."/>
            <person name="Gutierrez-Patricio S."/>
            <person name="Gonzalez-Pimentel J.L."/>
            <person name="Miller A.Z."/>
            <person name="Laiz L."/>
            <person name="Saiz-Jimenez C."/>
        </authorList>
    </citation>
    <scope>NUCLEOTIDE SEQUENCE [LARGE SCALE GENOMIC DNA]</scope>
    <source>
        <strain evidence="2 3">1011MAR4D40.2</strain>
    </source>
</reference>
<keyword evidence="1" id="KW-0812">Transmembrane</keyword>
<protein>
    <submittedName>
        <fullName evidence="2">Uncharacterized protein</fullName>
    </submittedName>
</protein>
<keyword evidence="3" id="KW-1185">Reference proteome</keyword>
<evidence type="ECO:0000313" key="3">
    <source>
        <dbReference type="Proteomes" id="UP000265619"/>
    </source>
</evidence>
<gene>
    <name evidence="2" type="ORF">D3H34_15835</name>
</gene>
<keyword evidence="1" id="KW-1133">Transmembrane helix</keyword>
<proteinExistence type="predicted"/>
<name>A0A9X8D464_9BURK</name>